<evidence type="ECO:0000259" key="7">
    <source>
        <dbReference type="PROSITE" id="PS50983"/>
    </source>
</evidence>
<organism evidence="8 9">
    <name type="scientific">Aureimonas jatrophae</name>
    <dbReference type="NCBI Taxonomy" id="1166073"/>
    <lineage>
        <taxon>Bacteria</taxon>
        <taxon>Pseudomonadati</taxon>
        <taxon>Pseudomonadota</taxon>
        <taxon>Alphaproteobacteria</taxon>
        <taxon>Hyphomicrobiales</taxon>
        <taxon>Aurantimonadaceae</taxon>
        <taxon>Aureimonas</taxon>
    </lineage>
</organism>
<evidence type="ECO:0000256" key="3">
    <source>
        <dbReference type="ARBA" id="ARBA00022448"/>
    </source>
</evidence>
<comment type="similarity">
    <text evidence="2">Belongs to the bacterial solute-binding protein 8 family.</text>
</comment>
<dbReference type="GO" id="GO:0030288">
    <property type="term" value="C:outer membrane-bounded periplasmic space"/>
    <property type="evidence" value="ECO:0007669"/>
    <property type="project" value="TreeGrafter"/>
</dbReference>
<keyword evidence="4" id="KW-0406">Ion transport</keyword>
<sequence length="347" mass="36714">MTPFFSHGRPTARTPSASDDRGPTRRAVLGGLAAALVAAPARAADIRFEHVFGETVLARPATRVVSLGFTTQDPLLALGVPPVAVRAWFGDQPNSIWPWAQPFLDGATPTVIAGEVAMETVASLQPDLIVAIGSGITQDEYAILSQIAPTLMQPPGAATYALPWDETTRLLGRALGRETLAEERVAQTRQLFAEARARHPDWEGRSAIAAYHFGGETGAFTAEDTRGRFLTELGFRTPEAITRLGGGNFYAGLSPEDLSPLDVDLLVWVSSLDAVPDLAALPMRRLLRAHAQGREVFAGALTAGALSFGSVLSLPFALSQLESDIALALDGDPSTRVSSADRAGLAP</sequence>
<dbReference type="STRING" id="1166073.SAMN05192530_10942"/>
<gene>
    <name evidence="8" type="ORF">SAMN05192530_10942</name>
</gene>
<dbReference type="PROSITE" id="PS50983">
    <property type="entry name" value="FE_B12_PBP"/>
    <property type="match status" value="1"/>
</dbReference>
<dbReference type="SUPFAM" id="SSF53807">
    <property type="entry name" value="Helical backbone' metal receptor"/>
    <property type="match status" value="1"/>
</dbReference>
<keyword evidence="4" id="KW-0408">Iron</keyword>
<proteinExistence type="inferred from homology"/>
<keyword evidence="4" id="KW-0410">Iron transport</keyword>
<keyword evidence="3" id="KW-0813">Transport</keyword>
<evidence type="ECO:0000256" key="1">
    <source>
        <dbReference type="ARBA" id="ARBA00004196"/>
    </source>
</evidence>
<dbReference type="Gene3D" id="3.40.50.1980">
    <property type="entry name" value="Nitrogenase molybdenum iron protein domain"/>
    <property type="match status" value="2"/>
</dbReference>
<dbReference type="InterPro" id="IPR051313">
    <property type="entry name" value="Bact_iron-sidero_bind"/>
</dbReference>
<keyword evidence="5" id="KW-0732">Signal</keyword>
<comment type="subcellular location">
    <subcellularLocation>
        <location evidence="1">Cell envelope</location>
    </subcellularLocation>
</comment>
<feature type="region of interest" description="Disordered" evidence="6">
    <location>
        <begin position="1"/>
        <end position="24"/>
    </location>
</feature>
<dbReference type="EMBL" id="FNIT01000009">
    <property type="protein sequence ID" value="SDO63236.1"/>
    <property type="molecule type" value="Genomic_DNA"/>
</dbReference>
<evidence type="ECO:0000313" key="9">
    <source>
        <dbReference type="Proteomes" id="UP000198793"/>
    </source>
</evidence>
<keyword evidence="9" id="KW-1185">Reference proteome</keyword>
<reference evidence="8 9" key="1">
    <citation type="submission" date="2016-10" db="EMBL/GenBank/DDBJ databases">
        <authorList>
            <person name="de Groot N.N."/>
        </authorList>
    </citation>
    <scope>NUCLEOTIDE SEQUENCE [LARGE SCALE GENOMIC DNA]</scope>
    <source>
        <strain evidence="9">L7-484,KACC 16230,DSM 25025</strain>
    </source>
</reference>
<dbReference type="Pfam" id="PF01497">
    <property type="entry name" value="Peripla_BP_2"/>
    <property type="match status" value="1"/>
</dbReference>
<dbReference type="GO" id="GO:1901678">
    <property type="term" value="P:iron coordination entity transport"/>
    <property type="evidence" value="ECO:0007669"/>
    <property type="project" value="UniProtKB-ARBA"/>
</dbReference>
<feature type="domain" description="Fe/B12 periplasmic-binding" evidence="7">
    <location>
        <begin position="63"/>
        <end position="329"/>
    </location>
</feature>
<dbReference type="Proteomes" id="UP000198793">
    <property type="component" value="Unassembled WGS sequence"/>
</dbReference>
<accession>A0A1H0L5C9</accession>
<evidence type="ECO:0000256" key="4">
    <source>
        <dbReference type="ARBA" id="ARBA00022496"/>
    </source>
</evidence>
<evidence type="ECO:0000256" key="6">
    <source>
        <dbReference type="SAM" id="MobiDB-lite"/>
    </source>
</evidence>
<evidence type="ECO:0000256" key="2">
    <source>
        <dbReference type="ARBA" id="ARBA00008814"/>
    </source>
</evidence>
<dbReference type="InterPro" id="IPR002491">
    <property type="entry name" value="ABC_transptr_periplasmic_BD"/>
</dbReference>
<name>A0A1H0L5C9_9HYPH</name>
<protein>
    <submittedName>
        <fullName evidence="8">Iron complex transport system substrate-binding protein</fullName>
    </submittedName>
</protein>
<dbReference type="RefSeq" id="WP_090676051.1">
    <property type="nucleotide sequence ID" value="NZ_FNIT01000009.1"/>
</dbReference>
<dbReference type="PANTHER" id="PTHR30532">
    <property type="entry name" value="IRON III DICITRATE-BINDING PERIPLASMIC PROTEIN"/>
    <property type="match status" value="1"/>
</dbReference>
<evidence type="ECO:0000313" key="8">
    <source>
        <dbReference type="EMBL" id="SDO63236.1"/>
    </source>
</evidence>
<dbReference type="CDD" id="cd01146">
    <property type="entry name" value="FhuD"/>
    <property type="match status" value="1"/>
</dbReference>
<dbReference type="AlphaFoldDB" id="A0A1H0L5C9"/>
<dbReference type="PANTHER" id="PTHR30532:SF24">
    <property type="entry name" value="FERRIC ENTEROBACTIN-BINDING PERIPLASMIC PROTEIN FEPB"/>
    <property type="match status" value="1"/>
</dbReference>
<dbReference type="OrthoDB" id="1846031at2"/>
<evidence type="ECO:0000256" key="5">
    <source>
        <dbReference type="ARBA" id="ARBA00022729"/>
    </source>
</evidence>